<evidence type="ECO:0000313" key="13">
    <source>
        <dbReference type="EMBL" id="SDR94090.1"/>
    </source>
</evidence>
<dbReference type="Pfam" id="PF00672">
    <property type="entry name" value="HAMP"/>
    <property type="match status" value="1"/>
</dbReference>
<dbReference type="SMART" id="SM00283">
    <property type="entry name" value="MA"/>
    <property type="match status" value="1"/>
</dbReference>
<evidence type="ECO:0000313" key="14">
    <source>
        <dbReference type="Proteomes" id="UP000243207"/>
    </source>
</evidence>
<dbReference type="InterPro" id="IPR004090">
    <property type="entry name" value="Chemotax_Me-accpt_rcpt"/>
</dbReference>
<protein>
    <submittedName>
        <fullName evidence="13">Methyl-accepting chemotaxis protein</fullName>
    </submittedName>
</protein>
<feature type="transmembrane region" description="Helical" evidence="10">
    <location>
        <begin position="6"/>
        <end position="29"/>
    </location>
</feature>
<keyword evidence="9" id="KW-0175">Coiled coil</keyword>
<dbReference type="EMBL" id="LT629736">
    <property type="protein sequence ID" value="SDR94090.1"/>
    <property type="molecule type" value="Genomic_DNA"/>
</dbReference>
<evidence type="ECO:0000256" key="9">
    <source>
        <dbReference type="SAM" id="Coils"/>
    </source>
</evidence>
<keyword evidence="4 10" id="KW-1133">Transmembrane helix</keyword>
<dbReference type="GO" id="GO:0004888">
    <property type="term" value="F:transmembrane signaling receptor activity"/>
    <property type="evidence" value="ECO:0007669"/>
    <property type="project" value="InterPro"/>
</dbReference>
<dbReference type="InterPro" id="IPR004089">
    <property type="entry name" value="MCPsignal_dom"/>
</dbReference>
<feature type="coiled-coil region" evidence="9">
    <location>
        <begin position="81"/>
        <end position="108"/>
    </location>
</feature>
<dbReference type="GO" id="GO:0007165">
    <property type="term" value="P:signal transduction"/>
    <property type="evidence" value="ECO:0007669"/>
    <property type="project" value="UniProtKB-KW"/>
</dbReference>
<dbReference type="STRING" id="487184.SAMN05216421_0609"/>
<dbReference type="GO" id="GO:0006935">
    <property type="term" value="P:chemotaxis"/>
    <property type="evidence" value="ECO:0007669"/>
    <property type="project" value="UniProtKB-KW"/>
</dbReference>
<dbReference type="InterPro" id="IPR024478">
    <property type="entry name" value="HlyB_4HB_MCP"/>
</dbReference>
<keyword evidence="14" id="KW-1185">Reference proteome</keyword>
<evidence type="ECO:0000256" key="3">
    <source>
        <dbReference type="ARBA" id="ARBA00022692"/>
    </source>
</evidence>
<dbReference type="InterPro" id="IPR003660">
    <property type="entry name" value="HAMP_dom"/>
</dbReference>
<evidence type="ECO:0000256" key="8">
    <source>
        <dbReference type="PROSITE-ProRule" id="PRU00284"/>
    </source>
</evidence>
<evidence type="ECO:0000256" key="2">
    <source>
        <dbReference type="ARBA" id="ARBA00022500"/>
    </source>
</evidence>
<name>A0A1H1N5D7_9GAMM</name>
<dbReference type="PANTHER" id="PTHR32089:SF120">
    <property type="entry name" value="METHYL-ACCEPTING CHEMOTAXIS PROTEIN TLPQ"/>
    <property type="match status" value="1"/>
</dbReference>
<dbReference type="Gene3D" id="1.10.287.950">
    <property type="entry name" value="Methyl-accepting chemotaxis protein"/>
    <property type="match status" value="1"/>
</dbReference>
<dbReference type="CDD" id="cd11386">
    <property type="entry name" value="MCP_signal"/>
    <property type="match status" value="1"/>
</dbReference>
<comment type="similarity">
    <text evidence="7">Belongs to the methyl-accepting chemotaxis (MCP) protein family.</text>
</comment>
<sequence length="541" mass="58371">MNLRNLSIAARLAAGFAVIALIVVLLGTLATREMGAIRDDVVLLEDTWVPGMQQLGAFNQNYLRFRIYTMRVMMASTPQEIAPLREQLDKLEANLLEAETTFDGLVTDPEMQRAFDAYRQGRMQYMTVQKEIVQLASQGRDAEADLMLTERLNPLADTVTRALIELERMVSSGADAASKHALDVYDSAFNQTVAFIVAAVALTIGLAFFMTRSIVAPIREAVEASETVAAGDLTQKISSSGRDEPARLLQALATMQLQLRNTIQGIANSSNQLAAAAEELNAVTEDASRGLQRQNDEVQQAATAVNQMSAAVDEVARNAVSTSEQSKETSKIAGEGQQQVSRTVTSIDKLSGTIQSTATEVQELAEKAQNISRVLDVIRAIAEQTNLLALNAAIEAARAGEQGRGFAVVADEVRALAHRTQQSTTEIEEMIGTIQQGTERAVEAMGISKTMAGSTLEQATAAGEALTRITSAITQINERNLVIASASEEQASVAREVDRNLVNIRDLSTQSAAGAEQTSSSSRELSRLAVELNDLVNRFRI</sequence>
<dbReference type="Pfam" id="PF00015">
    <property type="entry name" value="MCPsignal"/>
    <property type="match status" value="1"/>
</dbReference>
<gene>
    <name evidence="13" type="ORF">SAMN05216421_0609</name>
</gene>
<dbReference type="PANTHER" id="PTHR32089">
    <property type="entry name" value="METHYL-ACCEPTING CHEMOTAXIS PROTEIN MCPB"/>
    <property type="match status" value="1"/>
</dbReference>
<evidence type="ECO:0000256" key="6">
    <source>
        <dbReference type="ARBA" id="ARBA00023224"/>
    </source>
</evidence>
<evidence type="ECO:0000259" key="12">
    <source>
        <dbReference type="PROSITE" id="PS50885"/>
    </source>
</evidence>
<dbReference type="FunFam" id="1.10.287.950:FF:000001">
    <property type="entry name" value="Methyl-accepting chemotaxis sensory transducer"/>
    <property type="match status" value="1"/>
</dbReference>
<proteinExistence type="inferred from homology"/>
<dbReference type="SMART" id="SM00304">
    <property type="entry name" value="HAMP"/>
    <property type="match status" value="2"/>
</dbReference>
<keyword evidence="2" id="KW-0145">Chemotaxis</keyword>
<dbReference type="PROSITE" id="PS50111">
    <property type="entry name" value="CHEMOTAXIS_TRANSDUC_2"/>
    <property type="match status" value="1"/>
</dbReference>
<keyword evidence="5 10" id="KW-0472">Membrane</keyword>
<keyword evidence="6 8" id="KW-0807">Transducer</keyword>
<dbReference type="OrthoDB" id="8724574at2"/>
<dbReference type="RefSeq" id="WP_093391760.1">
    <property type="nucleotide sequence ID" value="NZ_LT629736.1"/>
</dbReference>
<keyword evidence="3 10" id="KW-0812">Transmembrane</keyword>
<dbReference type="AlphaFoldDB" id="A0A1H1N5D7"/>
<dbReference type="Pfam" id="PF12729">
    <property type="entry name" value="4HB_MCP_1"/>
    <property type="match status" value="1"/>
</dbReference>
<organism evidence="13 14">
    <name type="scientific">Halopseudomonas xinjiangensis</name>
    <dbReference type="NCBI Taxonomy" id="487184"/>
    <lineage>
        <taxon>Bacteria</taxon>
        <taxon>Pseudomonadati</taxon>
        <taxon>Pseudomonadota</taxon>
        <taxon>Gammaproteobacteria</taxon>
        <taxon>Pseudomonadales</taxon>
        <taxon>Pseudomonadaceae</taxon>
        <taxon>Halopseudomonas</taxon>
    </lineage>
</organism>
<dbReference type="SUPFAM" id="SSF58104">
    <property type="entry name" value="Methyl-accepting chemotaxis protein (MCP) signaling domain"/>
    <property type="match status" value="1"/>
</dbReference>
<evidence type="ECO:0000256" key="10">
    <source>
        <dbReference type="SAM" id="Phobius"/>
    </source>
</evidence>
<feature type="coiled-coil region" evidence="9">
    <location>
        <begin position="266"/>
        <end position="311"/>
    </location>
</feature>
<feature type="domain" description="Methyl-accepting transducer" evidence="11">
    <location>
        <begin position="269"/>
        <end position="505"/>
    </location>
</feature>
<evidence type="ECO:0000256" key="7">
    <source>
        <dbReference type="ARBA" id="ARBA00029447"/>
    </source>
</evidence>
<accession>A0A1H1N5D7</accession>
<dbReference type="PROSITE" id="PS50885">
    <property type="entry name" value="HAMP"/>
    <property type="match status" value="1"/>
</dbReference>
<dbReference type="CDD" id="cd06225">
    <property type="entry name" value="HAMP"/>
    <property type="match status" value="1"/>
</dbReference>
<reference evidence="14" key="1">
    <citation type="submission" date="2016-10" db="EMBL/GenBank/DDBJ databases">
        <authorList>
            <person name="Varghese N."/>
            <person name="Submissions S."/>
        </authorList>
    </citation>
    <scope>NUCLEOTIDE SEQUENCE [LARGE SCALE GENOMIC DNA]</scope>
    <source>
        <strain evidence="14">NRRL B-51270</strain>
    </source>
</reference>
<dbReference type="GO" id="GO:0016020">
    <property type="term" value="C:membrane"/>
    <property type="evidence" value="ECO:0007669"/>
    <property type="project" value="UniProtKB-SubCell"/>
</dbReference>
<comment type="subcellular location">
    <subcellularLocation>
        <location evidence="1">Membrane</location>
        <topology evidence="1">Multi-pass membrane protein</topology>
    </subcellularLocation>
</comment>
<evidence type="ECO:0000256" key="4">
    <source>
        <dbReference type="ARBA" id="ARBA00022989"/>
    </source>
</evidence>
<evidence type="ECO:0000256" key="5">
    <source>
        <dbReference type="ARBA" id="ARBA00023136"/>
    </source>
</evidence>
<evidence type="ECO:0000256" key="1">
    <source>
        <dbReference type="ARBA" id="ARBA00004141"/>
    </source>
</evidence>
<dbReference type="Proteomes" id="UP000243207">
    <property type="component" value="Chromosome I"/>
</dbReference>
<evidence type="ECO:0000259" key="11">
    <source>
        <dbReference type="PROSITE" id="PS50111"/>
    </source>
</evidence>
<dbReference type="PRINTS" id="PR00260">
    <property type="entry name" value="CHEMTRNSDUCR"/>
</dbReference>
<feature type="domain" description="HAMP" evidence="12">
    <location>
        <begin position="212"/>
        <end position="264"/>
    </location>
</feature>